<feature type="compositionally biased region" description="Low complexity" evidence="1">
    <location>
        <begin position="86"/>
        <end position="106"/>
    </location>
</feature>
<feature type="non-terminal residue" evidence="2">
    <location>
        <position position="1"/>
    </location>
</feature>
<dbReference type="AlphaFoldDB" id="A0A371ICD0"/>
<accession>A0A371ICD0</accession>
<reference evidence="2" key="1">
    <citation type="submission" date="2018-05" db="EMBL/GenBank/DDBJ databases">
        <title>Draft genome of Mucuna pruriens seed.</title>
        <authorList>
            <person name="Nnadi N.E."/>
            <person name="Vos R."/>
            <person name="Hasami M.H."/>
            <person name="Devisetty U.K."/>
            <person name="Aguiy J.C."/>
        </authorList>
    </citation>
    <scope>NUCLEOTIDE SEQUENCE [LARGE SCALE GENOMIC DNA]</scope>
    <source>
        <strain evidence="2">JCA_2017</strain>
    </source>
</reference>
<protein>
    <submittedName>
        <fullName evidence="2">Uncharacterized protein</fullName>
    </submittedName>
</protein>
<gene>
    <name evidence="2" type="ORF">CR513_02520</name>
</gene>
<feature type="region of interest" description="Disordered" evidence="1">
    <location>
        <begin position="82"/>
        <end position="114"/>
    </location>
</feature>
<evidence type="ECO:0000313" key="2">
    <source>
        <dbReference type="EMBL" id="RDY12655.1"/>
    </source>
</evidence>
<comment type="caution">
    <text evidence="2">The sequence shown here is derived from an EMBL/GenBank/DDBJ whole genome shotgun (WGS) entry which is preliminary data.</text>
</comment>
<name>A0A371ICD0_MUCPR</name>
<evidence type="ECO:0000313" key="3">
    <source>
        <dbReference type="Proteomes" id="UP000257109"/>
    </source>
</evidence>
<dbReference type="EMBL" id="QJKJ01000427">
    <property type="protein sequence ID" value="RDY12655.1"/>
    <property type="molecule type" value="Genomic_DNA"/>
</dbReference>
<organism evidence="2 3">
    <name type="scientific">Mucuna pruriens</name>
    <name type="common">Velvet bean</name>
    <name type="synonym">Dolichos pruriens</name>
    <dbReference type="NCBI Taxonomy" id="157652"/>
    <lineage>
        <taxon>Eukaryota</taxon>
        <taxon>Viridiplantae</taxon>
        <taxon>Streptophyta</taxon>
        <taxon>Embryophyta</taxon>
        <taxon>Tracheophyta</taxon>
        <taxon>Spermatophyta</taxon>
        <taxon>Magnoliopsida</taxon>
        <taxon>eudicotyledons</taxon>
        <taxon>Gunneridae</taxon>
        <taxon>Pentapetalae</taxon>
        <taxon>rosids</taxon>
        <taxon>fabids</taxon>
        <taxon>Fabales</taxon>
        <taxon>Fabaceae</taxon>
        <taxon>Papilionoideae</taxon>
        <taxon>50 kb inversion clade</taxon>
        <taxon>NPAAA clade</taxon>
        <taxon>indigoferoid/millettioid clade</taxon>
        <taxon>Phaseoleae</taxon>
        <taxon>Mucuna</taxon>
    </lineage>
</organism>
<proteinExistence type="predicted"/>
<sequence length="221" mass="24575">MSHYPHLHNYSLSRWTDLLGRPTNALAWLTGCPSFLLSFTGAECKCKRAWARRPADTQPLKLLIVGEKLAFLLMSLSTTFRPQPSPTSSGSHSDGSSGSSNPGSSSARGNETQHSATLTAGEEFPFTILFREAQESDLEGLPSWIDLRVSRVNSIYTCSKSLVGMADAICRRGPWLVEVLPCRLDEIVCEWAVDTFFYLYETLFLKLGIKLLFTDFEQATL</sequence>
<keyword evidence="3" id="KW-1185">Reference proteome</keyword>
<evidence type="ECO:0000256" key="1">
    <source>
        <dbReference type="SAM" id="MobiDB-lite"/>
    </source>
</evidence>
<dbReference type="Proteomes" id="UP000257109">
    <property type="component" value="Unassembled WGS sequence"/>
</dbReference>